<organism evidence="1 2">
    <name type="scientific">Corynebacterium casei LMG S-19264</name>
    <dbReference type="NCBI Taxonomy" id="1285583"/>
    <lineage>
        <taxon>Bacteria</taxon>
        <taxon>Bacillati</taxon>
        <taxon>Actinomycetota</taxon>
        <taxon>Actinomycetes</taxon>
        <taxon>Mycobacteriales</taxon>
        <taxon>Corynebacteriaceae</taxon>
        <taxon>Corynebacterium</taxon>
    </lineage>
</organism>
<proteinExistence type="predicted"/>
<keyword evidence="2" id="KW-1185">Reference proteome</keyword>
<reference evidence="2" key="1">
    <citation type="submission" date="2013-02" db="EMBL/GenBank/DDBJ databases">
        <title>The complete genome sequence of Corynebacterium casei LMG S-19264 (=DSM 44701).</title>
        <authorList>
            <person name="Ruckert C."/>
            <person name="Albersmeier A."/>
            <person name="Kalinowski J."/>
        </authorList>
    </citation>
    <scope>NUCLEOTIDE SEQUENCE [LARGE SCALE GENOMIC DNA]</scope>
    <source>
        <strain evidence="2">LMG S-19264</strain>
    </source>
</reference>
<protein>
    <submittedName>
        <fullName evidence="1">Uncharacterized protein</fullName>
    </submittedName>
</protein>
<evidence type="ECO:0000313" key="2">
    <source>
        <dbReference type="Proteomes" id="UP000019226"/>
    </source>
</evidence>
<dbReference type="EMBL" id="CP004350">
    <property type="protein sequence ID" value="AHI20216.1"/>
    <property type="molecule type" value="Genomic_DNA"/>
</dbReference>
<accession>A0ABM5PQF4</accession>
<gene>
    <name evidence="1" type="ORF">CCASEI_08255</name>
</gene>
<dbReference type="Proteomes" id="UP000019226">
    <property type="component" value="Chromosome"/>
</dbReference>
<evidence type="ECO:0000313" key="1">
    <source>
        <dbReference type="EMBL" id="AHI20216.1"/>
    </source>
</evidence>
<name>A0ABM5PQF4_9CORY</name>
<sequence length="148" mass="16635">MNSKLSEIGMPFARLNNRERVGGETLSREIDAVVVDAVNNEIYVLEFKNIRSDQNARSLQGELHRFLNEFVPKLQRSIAEISSSSDAVVRRVYEKHGTVRKIPSASDANADWKVTGAFVFNSHSPFECLTKPHELKGINADCIAELFE</sequence>